<evidence type="ECO:0000313" key="5">
    <source>
        <dbReference type="Proteomes" id="UP000002207"/>
    </source>
</evidence>
<keyword evidence="5" id="KW-1185">Reference proteome</keyword>
<dbReference type="GO" id="GO:0008171">
    <property type="term" value="F:O-methyltransferase activity"/>
    <property type="evidence" value="ECO:0007669"/>
    <property type="project" value="InterPro"/>
</dbReference>
<evidence type="ECO:0000256" key="2">
    <source>
        <dbReference type="ARBA" id="ARBA00022679"/>
    </source>
</evidence>
<dbReference type="RefSeq" id="WP_015895774.1">
    <property type="nucleotide sequence ID" value="NC_012483.1"/>
</dbReference>
<proteinExistence type="predicted"/>
<dbReference type="EMBL" id="CP001472">
    <property type="protein sequence ID" value="ACO33609.1"/>
    <property type="molecule type" value="Genomic_DNA"/>
</dbReference>
<name>C1F1I8_ACIC5</name>
<evidence type="ECO:0000313" key="4">
    <source>
        <dbReference type="EMBL" id="ACO33609.1"/>
    </source>
</evidence>
<dbReference type="OrthoDB" id="9799672at2"/>
<dbReference type="Proteomes" id="UP000002207">
    <property type="component" value="Chromosome"/>
</dbReference>
<dbReference type="InterPro" id="IPR050362">
    <property type="entry name" value="Cation-dep_OMT"/>
</dbReference>
<protein>
    <submittedName>
        <fullName evidence="4">O-methyltransferase</fullName>
    </submittedName>
</protein>
<keyword evidence="2 4" id="KW-0808">Transferase</keyword>
<sequence>MSEKLWTAVEEYVDGLLIPSDPVLDAARDASEDAGLPSIAVSPSQGRLLYLLACMVGAKRILEIGTLGGYSTICMARALPADGRLVTLEFSPLHFEVALVNIEYAGLSDRVDQRLGPALETLPALEAEGLGPFDFVFIDADKQNCAPYFDWALRLSRPGTVIVVDNVIRDGEVIDARTRDKHVQGIRRFFEAVAVEPRVTATTQQTVGSKGYDGFTLIRVNS</sequence>
<dbReference type="InterPro" id="IPR002935">
    <property type="entry name" value="SAM_O-MeTrfase"/>
</dbReference>
<dbReference type="Pfam" id="PF01596">
    <property type="entry name" value="Methyltransf_3"/>
    <property type="match status" value="1"/>
</dbReference>
<dbReference type="HOGENOM" id="CLU_067676_8_0_0"/>
<dbReference type="CDD" id="cd02440">
    <property type="entry name" value="AdoMet_MTases"/>
    <property type="match status" value="1"/>
</dbReference>
<dbReference type="SUPFAM" id="SSF53335">
    <property type="entry name" value="S-adenosyl-L-methionine-dependent methyltransferases"/>
    <property type="match status" value="1"/>
</dbReference>
<evidence type="ECO:0000256" key="3">
    <source>
        <dbReference type="ARBA" id="ARBA00022691"/>
    </source>
</evidence>
<evidence type="ECO:0000256" key="1">
    <source>
        <dbReference type="ARBA" id="ARBA00022603"/>
    </source>
</evidence>
<dbReference type="Gene3D" id="3.40.50.150">
    <property type="entry name" value="Vaccinia Virus protein VP39"/>
    <property type="match status" value="1"/>
</dbReference>
<dbReference type="AlphaFoldDB" id="C1F1I8"/>
<dbReference type="PANTHER" id="PTHR10509:SF14">
    <property type="entry name" value="CAFFEOYL-COA O-METHYLTRANSFERASE 3-RELATED"/>
    <property type="match status" value="1"/>
</dbReference>
<dbReference type="STRING" id="240015.ACP_0588"/>
<dbReference type="GO" id="GO:0008757">
    <property type="term" value="F:S-adenosylmethionine-dependent methyltransferase activity"/>
    <property type="evidence" value="ECO:0007669"/>
    <property type="project" value="TreeGrafter"/>
</dbReference>
<keyword evidence="1 4" id="KW-0489">Methyltransferase</keyword>
<dbReference type="GO" id="GO:0032259">
    <property type="term" value="P:methylation"/>
    <property type="evidence" value="ECO:0007669"/>
    <property type="project" value="UniProtKB-KW"/>
</dbReference>
<keyword evidence="3" id="KW-0949">S-adenosyl-L-methionine</keyword>
<accession>C1F1I8</accession>
<organism evidence="4 5">
    <name type="scientific">Acidobacterium capsulatum (strain ATCC 51196 / DSM 11244 / BCRC 80197 / JCM 7670 / NBRC 15755 / NCIMB 13165 / 161)</name>
    <dbReference type="NCBI Taxonomy" id="240015"/>
    <lineage>
        <taxon>Bacteria</taxon>
        <taxon>Pseudomonadati</taxon>
        <taxon>Acidobacteriota</taxon>
        <taxon>Terriglobia</taxon>
        <taxon>Terriglobales</taxon>
        <taxon>Acidobacteriaceae</taxon>
        <taxon>Acidobacterium</taxon>
    </lineage>
</organism>
<dbReference type="PANTHER" id="PTHR10509">
    <property type="entry name" value="O-METHYLTRANSFERASE-RELATED"/>
    <property type="match status" value="1"/>
</dbReference>
<dbReference type="KEGG" id="aca:ACP_0588"/>
<dbReference type="PROSITE" id="PS51682">
    <property type="entry name" value="SAM_OMT_I"/>
    <property type="match status" value="1"/>
</dbReference>
<dbReference type="InterPro" id="IPR029063">
    <property type="entry name" value="SAM-dependent_MTases_sf"/>
</dbReference>
<reference evidence="4 5" key="1">
    <citation type="journal article" date="2009" name="Appl. Environ. Microbiol.">
        <title>Three genomes from the phylum Acidobacteria provide insight into the lifestyles of these microorganisms in soils.</title>
        <authorList>
            <person name="Ward N.L."/>
            <person name="Challacombe J.F."/>
            <person name="Janssen P.H."/>
            <person name="Henrissat B."/>
            <person name="Coutinho P.M."/>
            <person name="Wu M."/>
            <person name="Xie G."/>
            <person name="Haft D.H."/>
            <person name="Sait M."/>
            <person name="Badger J."/>
            <person name="Barabote R.D."/>
            <person name="Bradley B."/>
            <person name="Brettin T.S."/>
            <person name="Brinkac L.M."/>
            <person name="Bruce D."/>
            <person name="Creasy T."/>
            <person name="Daugherty S.C."/>
            <person name="Davidsen T.M."/>
            <person name="DeBoy R.T."/>
            <person name="Detter J.C."/>
            <person name="Dodson R.J."/>
            <person name="Durkin A.S."/>
            <person name="Ganapathy A."/>
            <person name="Gwinn-Giglio M."/>
            <person name="Han C.S."/>
            <person name="Khouri H."/>
            <person name="Kiss H."/>
            <person name="Kothari S.P."/>
            <person name="Madupu R."/>
            <person name="Nelson K.E."/>
            <person name="Nelson W.C."/>
            <person name="Paulsen I."/>
            <person name="Penn K."/>
            <person name="Ren Q."/>
            <person name="Rosovitz M.J."/>
            <person name="Selengut J.D."/>
            <person name="Shrivastava S."/>
            <person name="Sullivan S.A."/>
            <person name="Tapia R."/>
            <person name="Thompson L.S."/>
            <person name="Watkins K.L."/>
            <person name="Yang Q."/>
            <person name="Yu C."/>
            <person name="Zafar N."/>
            <person name="Zhou L."/>
            <person name="Kuske C.R."/>
        </authorList>
    </citation>
    <scope>NUCLEOTIDE SEQUENCE [LARGE SCALE GENOMIC DNA]</scope>
    <source>
        <strain evidence="5">ATCC 51196 / DSM 11244 / BCRC 80197 / JCM 7670 / NBRC 15755 / NCIMB 13165 / 161</strain>
    </source>
</reference>
<gene>
    <name evidence="4" type="ordered locus">ACP_0588</name>
</gene>
<dbReference type="eggNOG" id="COG4122">
    <property type="taxonomic scope" value="Bacteria"/>
</dbReference>
<dbReference type="InParanoid" id="C1F1I8"/>